<dbReference type="PROSITE" id="PS50003">
    <property type="entry name" value="PH_DOMAIN"/>
    <property type="match status" value="1"/>
</dbReference>
<feature type="compositionally biased region" description="Polar residues" evidence="2">
    <location>
        <begin position="1259"/>
        <end position="1276"/>
    </location>
</feature>
<feature type="compositionally biased region" description="Polar residues" evidence="2">
    <location>
        <begin position="942"/>
        <end position="957"/>
    </location>
</feature>
<dbReference type="SUPFAM" id="SSF50156">
    <property type="entry name" value="PDZ domain-like"/>
    <property type="match status" value="1"/>
</dbReference>
<name>A0A6G0Z595_APHCR</name>
<evidence type="ECO:0000256" key="2">
    <source>
        <dbReference type="SAM" id="MobiDB-lite"/>
    </source>
</evidence>
<dbReference type="EMBL" id="VUJU01001353">
    <property type="protein sequence ID" value="KAF0765654.1"/>
    <property type="molecule type" value="Genomic_DNA"/>
</dbReference>
<feature type="compositionally biased region" description="Polar residues" evidence="2">
    <location>
        <begin position="261"/>
        <end position="271"/>
    </location>
</feature>
<feature type="region of interest" description="Disordered" evidence="2">
    <location>
        <begin position="1640"/>
        <end position="1671"/>
    </location>
</feature>
<dbReference type="PANTHER" id="PTHR23175:SF23">
    <property type="entry name" value="PDZ DOMAIN-CONTAINING PROTEIN"/>
    <property type="match status" value="1"/>
</dbReference>
<feature type="compositionally biased region" description="Low complexity" evidence="2">
    <location>
        <begin position="513"/>
        <end position="531"/>
    </location>
</feature>
<feature type="compositionally biased region" description="Basic and acidic residues" evidence="2">
    <location>
        <begin position="1517"/>
        <end position="1552"/>
    </location>
</feature>
<evidence type="ECO:0000256" key="1">
    <source>
        <dbReference type="ARBA" id="ARBA00022468"/>
    </source>
</evidence>
<feature type="domain" description="PH" evidence="3">
    <location>
        <begin position="766"/>
        <end position="892"/>
    </location>
</feature>
<proteinExistence type="predicted"/>
<comment type="caution">
    <text evidence="6">The sequence shown here is derived from an EMBL/GenBank/DDBJ whole genome shotgun (WGS) entry which is preliminary data.</text>
</comment>
<dbReference type="Pfam" id="PF17820">
    <property type="entry name" value="PDZ_6"/>
    <property type="match status" value="1"/>
</dbReference>
<evidence type="ECO:0000259" key="5">
    <source>
        <dbReference type="PROSITE" id="PS50238"/>
    </source>
</evidence>
<dbReference type="InterPro" id="IPR008936">
    <property type="entry name" value="Rho_GTPase_activation_prot"/>
</dbReference>
<dbReference type="PANTHER" id="PTHR23175">
    <property type="entry name" value="PDZ DOMAIN-CONTAINING PROTEIN"/>
    <property type="match status" value="1"/>
</dbReference>
<dbReference type="CDD" id="cd01253">
    <property type="entry name" value="PH_ARHGAP21-like"/>
    <property type="match status" value="1"/>
</dbReference>
<evidence type="ECO:0000259" key="3">
    <source>
        <dbReference type="PROSITE" id="PS50003"/>
    </source>
</evidence>
<dbReference type="InterPro" id="IPR041489">
    <property type="entry name" value="PDZ_6"/>
</dbReference>
<dbReference type="OrthoDB" id="6281275at2759"/>
<feature type="compositionally biased region" description="Basic and acidic residues" evidence="2">
    <location>
        <begin position="1495"/>
        <end position="1510"/>
    </location>
</feature>
<reference evidence="6 7" key="1">
    <citation type="submission" date="2019-08" db="EMBL/GenBank/DDBJ databases">
        <title>Whole genome of Aphis craccivora.</title>
        <authorList>
            <person name="Voronova N.V."/>
            <person name="Shulinski R.S."/>
            <person name="Bandarenka Y.V."/>
            <person name="Zhorov D.G."/>
            <person name="Warner D."/>
        </authorList>
    </citation>
    <scope>NUCLEOTIDE SEQUENCE [LARGE SCALE GENOMIC DNA]</scope>
    <source>
        <strain evidence="6">180601</strain>
        <tissue evidence="6">Whole Body</tissue>
    </source>
</reference>
<dbReference type="InterPro" id="IPR036034">
    <property type="entry name" value="PDZ_sf"/>
</dbReference>
<dbReference type="InterPro" id="IPR011993">
    <property type="entry name" value="PH-like_dom_sf"/>
</dbReference>
<dbReference type="FunFam" id="1.10.555.10:FF:000058">
    <property type="entry name" value="GTPase-activating protein pac-1"/>
    <property type="match status" value="1"/>
</dbReference>
<dbReference type="GO" id="GO:0007165">
    <property type="term" value="P:signal transduction"/>
    <property type="evidence" value="ECO:0007669"/>
    <property type="project" value="InterPro"/>
</dbReference>
<feature type="region of interest" description="Disordered" evidence="2">
    <location>
        <begin position="914"/>
        <end position="984"/>
    </location>
</feature>
<dbReference type="InterPro" id="IPR001478">
    <property type="entry name" value="PDZ"/>
</dbReference>
<organism evidence="6 7">
    <name type="scientific">Aphis craccivora</name>
    <name type="common">Cowpea aphid</name>
    <dbReference type="NCBI Taxonomy" id="307492"/>
    <lineage>
        <taxon>Eukaryota</taxon>
        <taxon>Metazoa</taxon>
        <taxon>Ecdysozoa</taxon>
        <taxon>Arthropoda</taxon>
        <taxon>Hexapoda</taxon>
        <taxon>Insecta</taxon>
        <taxon>Pterygota</taxon>
        <taxon>Neoptera</taxon>
        <taxon>Paraneoptera</taxon>
        <taxon>Hemiptera</taxon>
        <taxon>Sternorrhyncha</taxon>
        <taxon>Aphidomorpha</taxon>
        <taxon>Aphidoidea</taxon>
        <taxon>Aphididae</taxon>
        <taxon>Aphidini</taxon>
        <taxon>Aphis</taxon>
        <taxon>Aphis</taxon>
    </lineage>
</organism>
<gene>
    <name evidence="6" type="ORF">FWK35_00010025</name>
</gene>
<dbReference type="SUPFAM" id="SSF48350">
    <property type="entry name" value="GTPase activation domain, GAP"/>
    <property type="match status" value="1"/>
</dbReference>
<feature type="compositionally biased region" description="Basic and acidic residues" evidence="2">
    <location>
        <begin position="592"/>
        <end position="608"/>
    </location>
</feature>
<keyword evidence="7" id="KW-1185">Reference proteome</keyword>
<evidence type="ECO:0008006" key="8">
    <source>
        <dbReference type="Google" id="ProtNLM"/>
    </source>
</evidence>
<feature type="compositionally biased region" description="Low complexity" evidence="2">
    <location>
        <begin position="1301"/>
        <end position="1315"/>
    </location>
</feature>
<dbReference type="SMART" id="SM00324">
    <property type="entry name" value="RhoGAP"/>
    <property type="match status" value="1"/>
</dbReference>
<feature type="domain" description="PDZ" evidence="4">
    <location>
        <begin position="73"/>
        <end position="151"/>
    </location>
</feature>
<keyword evidence="1" id="KW-0343">GTPase activation</keyword>
<dbReference type="Gene3D" id="2.30.29.30">
    <property type="entry name" value="Pleckstrin-homology domain (PH domain)/Phosphotyrosine-binding domain (PTB)"/>
    <property type="match status" value="1"/>
</dbReference>
<feature type="domain" description="Rho-GAP" evidence="5">
    <location>
        <begin position="992"/>
        <end position="1191"/>
    </location>
</feature>
<dbReference type="Gene3D" id="2.30.42.10">
    <property type="match status" value="1"/>
</dbReference>
<dbReference type="PROSITE" id="PS50106">
    <property type="entry name" value="PDZ"/>
    <property type="match status" value="1"/>
</dbReference>
<dbReference type="PROSITE" id="PS50238">
    <property type="entry name" value="RHOGAP"/>
    <property type="match status" value="1"/>
</dbReference>
<dbReference type="GO" id="GO:0005096">
    <property type="term" value="F:GTPase activator activity"/>
    <property type="evidence" value="ECO:0007669"/>
    <property type="project" value="UniProtKB-KW"/>
</dbReference>
<feature type="compositionally biased region" description="Polar residues" evidence="2">
    <location>
        <begin position="923"/>
        <end position="932"/>
    </location>
</feature>
<feature type="compositionally biased region" description="Polar residues" evidence="2">
    <location>
        <begin position="1323"/>
        <end position="1339"/>
    </location>
</feature>
<evidence type="ECO:0000259" key="4">
    <source>
        <dbReference type="PROSITE" id="PS50106"/>
    </source>
</evidence>
<feature type="compositionally biased region" description="Polar residues" evidence="2">
    <location>
        <begin position="383"/>
        <end position="394"/>
    </location>
</feature>
<dbReference type="SMART" id="SM00233">
    <property type="entry name" value="PH"/>
    <property type="match status" value="1"/>
</dbReference>
<feature type="region of interest" description="Disordered" evidence="2">
    <location>
        <begin position="1254"/>
        <end position="1348"/>
    </location>
</feature>
<dbReference type="Gene3D" id="1.10.555.10">
    <property type="entry name" value="Rho GTPase activation protein"/>
    <property type="match status" value="1"/>
</dbReference>
<sequence length="1750" mass="196007">MRFERRVLKIHELYKNIFNYYLLLTYIDNSQNRGEPRVGGPRSLFIRRSENGFGFTLRHFIVYPPESYLVLAGDERLGLRQGAGAFSDEPMDTIFVKHVREHGPASVAGLSTGDRIISVNGETVAGKSYAHVVQVIQQTQCYLYLLVVPMENDILQLYFSETAHNPETNQRPGRLKTAMTSGSELRFHHHRGRDSSPIYQTIWDHPQHRSSVGGIGSVSGAKPSSAAARFVSPHRTPGVRRSSVADTNGSGGGYPHHRNKPTTTQSNNPNARHSMDIGVACRDALQLQVAADNSAAHYRLHRQYSGASQPPPPVDPVIMSRIKKSLEQKEEFLRRPVVQHQQQQQQQPAKEFYSKPQKLLPPTWPPSLSSSPSVNQPKPFAECSSTTVQETSSPAQPPQVPSKPKGKQFVNTLGKIHEDGNGGVSKSPGAAAESADHHHPKQTGMLQVVSMRAKQFESGKIDDKTDFYKSELARLTSKHNVPNVAVRKMEYEQKLYTDKKNPTTTEQQEITDDSITSYSSSSDKSISFASPSSVRYHSGNLIVPIGSNKIHCDPPKEYEPQKDESISKDESYRFKPVVRQDSYLAACKKPTIIERRNQKPMENGAEKSKTRRRNARPTRLELPKDRPVDFAAQSTASSIQDDTETVAAAVELQKPCEMITLRPTNSSSLDNEEERTTRRISYLKATAWGDRMSVDDLTTTESESEPTSIVVTQQKVQKKWRAPLFPGDIQRLRRLFEDAAASCDRGSSILGTKKNDQPFQDLGNSRIVKEGSLLCKVIQIDGKKACDRSWKPVWAVVRGQTLCLYKEKRESIPNISVDTPATLEKTDDVNMSCDRINLRTSTTDVAHDYTKRKHVMRLCSSVADMGCTELLLQADDTSSMVRWLKALQEQALEAQAPLSAEECLSISPGNTKGIRKLGAFRNRSPTGDSPITKTRKPDRSPCQGSQPQSPKSTNTWKNRMAKQLKKIQQGSGSPVSPIMPTLPPPPGTAIGIPLELCPPSTQSEYVPLIVEVCTSIVEDKGLDIIGIYRVPGNTAAITSLTEAVNTGGMETPDMAIKLLQRDPRWTDVNVISSLLKSFFRRLPDALLTTEMYPHFIEADKIDDPVQRMVKLRELVHKLPDHHFETLRYLLMHLKKIVQHSGVNKMEARNLAIVFGPTLVHSADDNMVTMVTDMSHQCRIVESLILQADWCFGNGDVVDLTASIPENCGQVPEIEQSAPNQNLLDNINKVSGNQYTPFMAKDLVTNIVAAANRKMHRATGKNSNVSRKSRTNVTNNIVPHISIAPSATDIKQDVSNKDKLNSSKASSETVSSTSLNESEDSLEHLTNNDQSLDSTPQNTDGAAPPIKTYVNLAETTQERIRRFEQETKAMLQREINRGQRRREYFGLDEPVTQPNEALMLAKDYSPVMVKVSKGTTNGTIEQSNDSDLKNNQKRLKTSTESADEWSVDSLSDGLRISSERPISHASDEGGDLLVSLTSAFDKKLKSLSIPSDSVDVEEKQPVANSNDEHTDVQTYRDPSLHRSLERRSQHITEKHEIETMKDSTSESMKDTSKTDNFECLQDINAIPNVRLRRSESLKQKENRPDYGNHVKLRRCESLNKHERYISKYTKFEAMMLTKNGDASKHRRSDSLTKMEKTECNMNKRKQGLSRRCSSLRDKEARQKRKNGVTTDRSIKRRHTVGGTKDFDKITWLDNKEREELEKSCKDRRTSSPDLSWARVVDGIKERGIRPRSMADPNFVSKLLNVPLESHV</sequence>
<dbReference type="Pfam" id="PF15410">
    <property type="entry name" value="PH_9"/>
    <property type="match status" value="1"/>
</dbReference>
<evidence type="ECO:0000313" key="7">
    <source>
        <dbReference type="Proteomes" id="UP000478052"/>
    </source>
</evidence>
<evidence type="ECO:0000313" key="6">
    <source>
        <dbReference type="EMBL" id="KAF0765654.1"/>
    </source>
</evidence>
<accession>A0A6G0Z595</accession>
<feature type="region of interest" description="Disordered" evidence="2">
    <location>
        <begin position="497"/>
        <end position="531"/>
    </location>
</feature>
<dbReference type="Pfam" id="PF00620">
    <property type="entry name" value="RhoGAP"/>
    <property type="match status" value="1"/>
</dbReference>
<dbReference type="InterPro" id="IPR000198">
    <property type="entry name" value="RhoGAP_dom"/>
</dbReference>
<feature type="region of interest" description="Disordered" evidence="2">
    <location>
        <begin position="230"/>
        <end position="271"/>
    </location>
</feature>
<feature type="region of interest" description="Disordered" evidence="2">
    <location>
        <begin position="334"/>
        <end position="441"/>
    </location>
</feature>
<feature type="region of interest" description="Disordered" evidence="2">
    <location>
        <begin position="592"/>
        <end position="620"/>
    </location>
</feature>
<protein>
    <recommendedName>
        <fullName evidence="8">Rho GTPase-activating protein 21</fullName>
    </recommendedName>
</protein>
<dbReference type="SMART" id="SM00228">
    <property type="entry name" value="PDZ"/>
    <property type="match status" value="1"/>
</dbReference>
<dbReference type="Proteomes" id="UP000478052">
    <property type="component" value="Unassembled WGS sequence"/>
</dbReference>
<dbReference type="InterPro" id="IPR041681">
    <property type="entry name" value="PH_9"/>
</dbReference>
<dbReference type="InterPro" id="IPR001849">
    <property type="entry name" value="PH_domain"/>
</dbReference>
<feature type="compositionally biased region" description="Basic and acidic residues" evidence="2">
    <location>
        <begin position="1289"/>
        <end position="1300"/>
    </location>
</feature>
<dbReference type="SUPFAM" id="SSF50729">
    <property type="entry name" value="PH domain-like"/>
    <property type="match status" value="1"/>
</dbReference>
<feature type="region of interest" description="Disordered" evidence="2">
    <location>
        <begin position="1494"/>
        <end position="1552"/>
    </location>
</feature>